<evidence type="ECO:0000256" key="3">
    <source>
        <dbReference type="ARBA" id="ARBA00022692"/>
    </source>
</evidence>
<keyword evidence="3 6" id="KW-0812">Transmembrane</keyword>
<keyword evidence="5 6" id="KW-0472">Membrane</keyword>
<dbReference type="Proteomes" id="UP000003764">
    <property type="component" value="Unassembled WGS sequence"/>
</dbReference>
<reference evidence="8 9" key="1">
    <citation type="submission" date="2010-04" db="EMBL/GenBank/DDBJ databases">
        <authorList>
            <person name="Muzny D."/>
            <person name="Qin X."/>
            <person name="Deng J."/>
            <person name="Jiang H."/>
            <person name="Liu Y."/>
            <person name="Qu J."/>
            <person name="Song X.-Z."/>
            <person name="Zhang L."/>
            <person name="Thornton R."/>
            <person name="Coyle M."/>
            <person name="Francisco L."/>
            <person name="Jackson L."/>
            <person name="Javaid M."/>
            <person name="Korchina V."/>
            <person name="Kovar C."/>
            <person name="Mata R."/>
            <person name="Mathew T."/>
            <person name="Ngo R."/>
            <person name="Nguyen L."/>
            <person name="Nguyen N."/>
            <person name="Okwuonu G."/>
            <person name="Ongeri F."/>
            <person name="Pham C."/>
            <person name="Simmons D."/>
            <person name="Wilczek-Boney K."/>
            <person name="Hale W."/>
            <person name="Jakkamsetti A."/>
            <person name="Pham P."/>
            <person name="Ruth R."/>
            <person name="San Lucas F."/>
            <person name="Warren J."/>
            <person name="Zhang J."/>
            <person name="Zhao Z."/>
            <person name="Zhou C."/>
            <person name="Zhu D."/>
            <person name="Lee S."/>
            <person name="Bess C."/>
            <person name="Blankenburg K."/>
            <person name="Forbes L."/>
            <person name="Fu Q."/>
            <person name="Gubbala S."/>
            <person name="Hirani K."/>
            <person name="Jayaseelan J.C."/>
            <person name="Lara F."/>
            <person name="Munidasa M."/>
            <person name="Palculict T."/>
            <person name="Patil S."/>
            <person name="Pu L.-L."/>
            <person name="Saada N."/>
            <person name="Tang L."/>
            <person name="Weissenberger G."/>
            <person name="Zhu Y."/>
            <person name="Hemphill L."/>
            <person name="Shang Y."/>
            <person name="Youmans B."/>
            <person name="Ayvaz T."/>
            <person name="Ross M."/>
            <person name="Santibanez J."/>
            <person name="Aqrawi P."/>
            <person name="Gross S."/>
            <person name="Joshi V."/>
            <person name="Fowler G."/>
            <person name="Nazareth L."/>
            <person name="Reid J."/>
            <person name="Worley K."/>
            <person name="Petrosino J."/>
            <person name="Highlander S."/>
            <person name="Gibbs R."/>
            <person name="Gibbs R."/>
        </authorList>
    </citation>
    <scope>NUCLEOTIDE SEQUENCE [LARGE SCALE GENOMIC DNA]</scope>
    <source>
        <strain evidence="8 9">ATCC 11563</strain>
    </source>
</reference>
<keyword evidence="9" id="KW-1185">Reference proteome</keyword>
<proteinExistence type="predicted"/>
<evidence type="ECO:0000256" key="2">
    <source>
        <dbReference type="ARBA" id="ARBA00022475"/>
    </source>
</evidence>
<accession>A0ABP2ICC0</accession>
<organism evidence="8 9">
    <name type="scientific">Aerococcus viridans (strain ATCC 11563 / DSM 20340 / CCUG 4311 / JCM 20461 / NBRC 12219 / NCTC 8251 / M1)</name>
    <dbReference type="NCBI Taxonomy" id="655812"/>
    <lineage>
        <taxon>Bacteria</taxon>
        <taxon>Bacillati</taxon>
        <taxon>Bacillota</taxon>
        <taxon>Bacilli</taxon>
        <taxon>Lactobacillales</taxon>
        <taxon>Aerococcaceae</taxon>
        <taxon>Aerococcus</taxon>
    </lineage>
</organism>
<dbReference type="InterPro" id="IPR010432">
    <property type="entry name" value="RDD"/>
</dbReference>
<feature type="transmembrane region" description="Helical" evidence="6">
    <location>
        <begin position="79"/>
        <end position="100"/>
    </location>
</feature>
<evidence type="ECO:0000256" key="4">
    <source>
        <dbReference type="ARBA" id="ARBA00022989"/>
    </source>
</evidence>
<comment type="caution">
    <text evidence="8">The sequence shown here is derived from an EMBL/GenBank/DDBJ whole genome shotgun (WGS) entry which is preliminary data.</text>
</comment>
<keyword evidence="2" id="KW-1003">Cell membrane</keyword>
<feature type="transmembrane region" description="Helical" evidence="6">
    <location>
        <begin position="171"/>
        <end position="189"/>
    </location>
</feature>
<dbReference type="PANTHER" id="PTHR36115:SF9">
    <property type="entry name" value="LMO1584 PROTEIN"/>
    <property type="match status" value="1"/>
</dbReference>
<protein>
    <submittedName>
        <fullName evidence="8">RDD family protein</fullName>
    </submittedName>
</protein>
<dbReference type="InterPro" id="IPR051791">
    <property type="entry name" value="Pra-immunoreactive"/>
</dbReference>
<evidence type="ECO:0000256" key="1">
    <source>
        <dbReference type="ARBA" id="ARBA00004651"/>
    </source>
</evidence>
<comment type="subcellular location">
    <subcellularLocation>
        <location evidence="1">Cell membrane</location>
        <topology evidence="1">Multi-pass membrane protein</topology>
    </subcellularLocation>
</comment>
<sequence>MNKMFKRRKKAKDNQDSVELPKLNERLYEGSVETDFKEKRRERKIKSLQASPQEIFSNYRRNLEADIASGYARNLYGGFWIRLVAFLIDLLMVYALRLLVTGVLNAVTQGAYSTLPAAVTFLVDQFVLIAYFTLSTFWTNGQTIGKGLLGLQVVTNKQYKLSFMTCLLREGLGKVILTTIPFLGLMVVFSNKRQNFMDYFTDTNVISLGQFAMLFEENAI</sequence>
<dbReference type="Pfam" id="PF06271">
    <property type="entry name" value="RDD"/>
    <property type="match status" value="1"/>
</dbReference>
<keyword evidence="4 6" id="KW-1133">Transmembrane helix</keyword>
<gene>
    <name evidence="8" type="ORF">HMPREF0061_1146</name>
</gene>
<name>A0ABP2ICC0_AERVM</name>
<evidence type="ECO:0000256" key="5">
    <source>
        <dbReference type="ARBA" id="ARBA00023136"/>
    </source>
</evidence>
<feature type="transmembrane region" description="Helical" evidence="6">
    <location>
        <begin position="112"/>
        <end position="134"/>
    </location>
</feature>
<dbReference type="EMBL" id="ADNT01000078">
    <property type="protein sequence ID" value="EFG49553.1"/>
    <property type="molecule type" value="Genomic_DNA"/>
</dbReference>
<dbReference type="PANTHER" id="PTHR36115">
    <property type="entry name" value="PROLINE-RICH ANTIGEN HOMOLOG-RELATED"/>
    <property type="match status" value="1"/>
</dbReference>
<evidence type="ECO:0000259" key="7">
    <source>
        <dbReference type="Pfam" id="PF06271"/>
    </source>
</evidence>
<evidence type="ECO:0000313" key="9">
    <source>
        <dbReference type="Proteomes" id="UP000003764"/>
    </source>
</evidence>
<evidence type="ECO:0000313" key="8">
    <source>
        <dbReference type="EMBL" id="EFG49553.1"/>
    </source>
</evidence>
<evidence type="ECO:0000256" key="6">
    <source>
        <dbReference type="SAM" id="Phobius"/>
    </source>
</evidence>
<feature type="domain" description="RDD" evidence="7">
    <location>
        <begin position="76"/>
        <end position="201"/>
    </location>
</feature>